<proteinExistence type="predicted"/>
<protein>
    <submittedName>
        <fullName evidence="3">Septation protein SepH</fullName>
    </submittedName>
</protein>
<dbReference type="Proteomes" id="UP001321506">
    <property type="component" value="Unassembled WGS sequence"/>
</dbReference>
<gene>
    <name evidence="3" type="primary">sepH</name>
    <name evidence="3" type="ORF">QF206_03450</name>
</gene>
<organism evidence="3 4">
    <name type="scientific">Ruicaihuangia caeni</name>
    <dbReference type="NCBI Taxonomy" id="3042517"/>
    <lineage>
        <taxon>Bacteria</taxon>
        <taxon>Bacillati</taxon>
        <taxon>Actinomycetota</taxon>
        <taxon>Actinomycetes</taxon>
        <taxon>Micrococcales</taxon>
        <taxon>Microbacteriaceae</taxon>
        <taxon>Ruicaihuangia</taxon>
    </lineage>
</organism>
<feature type="domain" description="DUF3071" evidence="2">
    <location>
        <begin position="1"/>
        <end position="162"/>
    </location>
</feature>
<dbReference type="Pfam" id="PF11268">
    <property type="entry name" value="DUF3071"/>
    <property type="match status" value="1"/>
</dbReference>
<comment type="caution">
    <text evidence="3">The sequence shown here is derived from an EMBL/GenBank/DDBJ whole genome shotgun (WGS) entry which is preliminary data.</text>
</comment>
<feature type="compositionally biased region" description="Polar residues" evidence="1">
    <location>
        <begin position="321"/>
        <end position="343"/>
    </location>
</feature>
<sequence length="375" mass="40862">MQDLRVIGAEDGSLLLTSQEGTRFRLAVDETLRSRLKQASPIPRPSHNVSPREIQAHIRSGLSGQEVADLTGAPIEYVQRFETPVIAERQYIVESALAVPVHTAEDSEPLGEGPTFGSVIAERLNHMSAEQPRWSSWKEPEGWVVKLSFTVKTIEHDARWRFEPRKSALAPLNSDATALSQQGPAPDMLIPRLRAVGADDRGTDQTRFDSAAFAVTRHESDGAVTIEPVALPPEPTRPQHAAVARLGERREVPSASTATPGQTADLLEALRRRRGEREAAQYEPEPSESSPGRGIRLVEVALDQFGASEGVTEPADARETPSASASDPNVRTQTQPLPQQTEAEPSAPQRPRKGRAAMPSWDEIVFGARSDDDPA</sequence>
<dbReference type="EMBL" id="JASATX010000001">
    <property type="protein sequence ID" value="MDI2098023.1"/>
    <property type="molecule type" value="Genomic_DNA"/>
</dbReference>
<dbReference type="InterPro" id="IPR021421">
    <property type="entry name" value="DUF3071"/>
</dbReference>
<reference evidence="3 4" key="1">
    <citation type="submission" date="2023-04" db="EMBL/GenBank/DDBJ databases">
        <title>Klugiella caeni sp. nov. isolated from the sludge of biochemical tank.</title>
        <authorList>
            <person name="Geng K."/>
        </authorList>
    </citation>
    <scope>NUCLEOTIDE SEQUENCE [LARGE SCALE GENOMIC DNA]</scope>
    <source>
        <strain evidence="3 4">YN-L-19</strain>
    </source>
</reference>
<evidence type="ECO:0000313" key="4">
    <source>
        <dbReference type="Proteomes" id="UP001321506"/>
    </source>
</evidence>
<dbReference type="RefSeq" id="WP_281487790.1">
    <property type="nucleotide sequence ID" value="NZ_JASATX010000001.1"/>
</dbReference>
<evidence type="ECO:0000313" key="3">
    <source>
        <dbReference type="EMBL" id="MDI2098023.1"/>
    </source>
</evidence>
<dbReference type="NCBIfam" id="NF040712">
    <property type="entry name" value="SepH"/>
    <property type="match status" value="1"/>
</dbReference>
<dbReference type="AlphaFoldDB" id="A0AAW6T6P2"/>
<name>A0AAW6T6P2_9MICO</name>
<accession>A0AAW6T6P2</accession>
<dbReference type="InterPro" id="IPR047682">
    <property type="entry name" value="SepH-like"/>
</dbReference>
<feature type="region of interest" description="Disordered" evidence="1">
    <location>
        <begin position="309"/>
        <end position="375"/>
    </location>
</feature>
<feature type="region of interest" description="Disordered" evidence="1">
    <location>
        <begin position="275"/>
        <end position="294"/>
    </location>
</feature>
<evidence type="ECO:0000256" key="1">
    <source>
        <dbReference type="SAM" id="MobiDB-lite"/>
    </source>
</evidence>
<keyword evidence="4" id="KW-1185">Reference proteome</keyword>
<evidence type="ECO:0000259" key="2">
    <source>
        <dbReference type="Pfam" id="PF11268"/>
    </source>
</evidence>